<dbReference type="EMBL" id="JBCNJP010009586">
    <property type="protein sequence ID" value="KAK9048887.1"/>
    <property type="molecule type" value="Genomic_DNA"/>
</dbReference>
<protein>
    <submittedName>
        <fullName evidence="2">Uncharacterized protein</fullName>
    </submittedName>
</protein>
<name>A0AAP0C7P1_9ASTR</name>
<accession>A0AAP0C7P1</accession>
<keyword evidence="3" id="KW-1185">Reference proteome</keyword>
<reference evidence="2 3" key="1">
    <citation type="submission" date="2024-04" db="EMBL/GenBank/DDBJ databases">
        <title>The reference genome of an endangered Asteraceae, Deinandra increscens subsp. villosa, native to the Central Coast of California.</title>
        <authorList>
            <person name="Guilliams M."/>
            <person name="Hasenstab-Lehman K."/>
            <person name="Meyer R."/>
            <person name="Mcevoy S."/>
        </authorList>
    </citation>
    <scope>NUCLEOTIDE SEQUENCE [LARGE SCALE GENOMIC DNA]</scope>
    <source>
        <tissue evidence="2">Leaf</tissue>
    </source>
</reference>
<comment type="caution">
    <text evidence="2">The sequence shown here is derived from an EMBL/GenBank/DDBJ whole genome shotgun (WGS) entry which is preliminary data.</text>
</comment>
<feature type="non-terminal residue" evidence="2">
    <location>
        <position position="1"/>
    </location>
</feature>
<gene>
    <name evidence="2" type="ORF">SSX86_032146</name>
</gene>
<dbReference type="Proteomes" id="UP001408789">
    <property type="component" value="Unassembled WGS sequence"/>
</dbReference>
<proteinExistence type="predicted"/>
<dbReference type="AlphaFoldDB" id="A0AAP0C7P1"/>
<sequence length="219" mass="24299">EKLYKRTNENLEEAAAKQKWRTVVTTSGGSPDGKPPTAVRKGAVEKKPKAKLVSPKRQIRSTERLLRKVVFESQFCPPPKRSWHPLFTHLSPLVSSTRMNVTSRPKPNENPQTETQISITSSGNPVTKGYNNPISVGKVKWTRKKTTFPVEDHGAGTGLVYGIPNGSAFDHSFQSSSGSVLAKRNLVYAVNQDAKDAFKKTVELDRLIDMLKNASDREL</sequence>
<evidence type="ECO:0000313" key="2">
    <source>
        <dbReference type="EMBL" id="KAK9048887.1"/>
    </source>
</evidence>
<evidence type="ECO:0000256" key="1">
    <source>
        <dbReference type="SAM" id="MobiDB-lite"/>
    </source>
</evidence>
<evidence type="ECO:0000313" key="3">
    <source>
        <dbReference type="Proteomes" id="UP001408789"/>
    </source>
</evidence>
<feature type="region of interest" description="Disordered" evidence="1">
    <location>
        <begin position="1"/>
        <end position="58"/>
    </location>
</feature>
<organism evidence="2 3">
    <name type="scientific">Deinandra increscens subsp. villosa</name>
    <dbReference type="NCBI Taxonomy" id="3103831"/>
    <lineage>
        <taxon>Eukaryota</taxon>
        <taxon>Viridiplantae</taxon>
        <taxon>Streptophyta</taxon>
        <taxon>Embryophyta</taxon>
        <taxon>Tracheophyta</taxon>
        <taxon>Spermatophyta</taxon>
        <taxon>Magnoliopsida</taxon>
        <taxon>eudicotyledons</taxon>
        <taxon>Gunneridae</taxon>
        <taxon>Pentapetalae</taxon>
        <taxon>asterids</taxon>
        <taxon>campanulids</taxon>
        <taxon>Asterales</taxon>
        <taxon>Asteraceae</taxon>
        <taxon>Asteroideae</taxon>
        <taxon>Heliantheae alliance</taxon>
        <taxon>Madieae</taxon>
        <taxon>Madiinae</taxon>
        <taxon>Deinandra</taxon>
    </lineage>
</organism>
<feature type="region of interest" description="Disordered" evidence="1">
    <location>
        <begin position="99"/>
        <end position="131"/>
    </location>
</feature>